<evidence type="ECO:0000313" key="1">
    <source>
        <dbReference type="EMBL" id="CAB4319803.1"/>
    </source>
</evidence>
<accession>A0A6J5Y5U3</accession>
<evidence type="ECO:0000313" key="2">
    <source>
        <dbReference type="Proteomes" id="UP000507245"/>
    </source>
</evidence>
<keyword evidence="2" id="KW-1185">Reference proteome</keyword>
<name>A0A6J5Y5U3_PRUAR</name>
<proteinExistence type="predicted"/>
<gene>
    <name evidence="1" type="ORF">ORAREDHAP_LOCUS47472</name>
</gene>
<dbReference type="AlphaFoldDB" id="A0A6J5Y5U3"/>
<sequence>MNPCRTARVELQLIGGNTKKSCQMFLASQNQTPCRRPSYLAKTRVLAIACRTASIVGLFLYSPHTLTPTRVLPRLKLTAQPLVLAKTHTSKSQASGLLDSLPNGKEHSNIWRLTCKLWAL</sequence>
<organism evidence="1 2">
    <name type="scientific">Prunus armeniaca</name>
    <name type="common">Apricot</name>
    <name type="synonym">Armeniaca vulgaris</name>
    <dbReference type="NCBI Taxonomy" id="36596"/>
    <lineage>
        <taxon>Eukaryota</taxon>
        <taxon>Viridiplantae</taxon>
        <taxon>Streptophyta</taxon>
        <taxon>Embryophyta</taxon>
        <taxon>Tracheophyta</taxon>
        <taxon>Spermatophyta</taxon>
        <taxon>Magnoliopsida</taxon>
        <taxon>eudicotyledons</taxon>
        <taxon>Gunneridae</taxon>
        <taxon>Pentapetalae</taxon>
        <taxon>rosids</taxon>
        <taxon>fabids</taxon>
        <taxon>Rosales</taxon>
        <taxon>Rosaceae</taxon>
        <taxon>Amygdaloideae</taxon>
        <taxon>Amygdaleae</taxon>
        <taxon>Prunus</taxon>
    </lineage>
</organism>
<dbReference type="EMBL" id="CAEKKB010000008">
    <property type="protein sequence ID" value="CAB4319803.1"/>
    <property type="molecule type" value="Genomic_DNA"/>
</dbReference>
<dbReference type="Proteomes" id="UP000507245">
    <property type="component" value="Unassembled WGS sequence"/>
</dbReference>
<reference evidence="2" key="1">
    <citation type="journal article" date="2020" name="Genome Biol.">
        <title>Gamete binning: chromosome-level and haplotype-resolved genome assembly enabled by high-throughput single-cell sequencing of gamete genomes.</title>
        <authorList>
            <person name="Campoy J.A."/>
            <person name="Sun H."/>
            <person name="Goel M."/>
            <person name="Jiao W.-B."/>
            <person name="Folz-Donahue K."/>
            <person name="Wang N."/>
            <person name="Rubio M."/>
            <person name="Liu C."/>
            <person name="Kukat C."/>
            <person name="Ruiz D."/>
            <person name="Huettel B."/>
            <person name="Schneeberger K."/>
        </authorList>
    </citation>
    <scope>NUCLEOTIDE SEQUENCE [LARGE SCALE GENOMIC DNA]</scope>
    <source>
        <strain evidence="2">cv. Rojo Pasion</strain>
    </source>
</reference>
<protein>
    <submittedName>
        <fullName evidence="1">Uncharacterized protein</fullName>
    </submittedName>
</protein>